<dbReference type="OrthoDB" id="64737at2"/>
<protein>
    <submittedName>
        <fullName evidence="2">Putative membrane protein</fullName>
    </submittedName>
</protein>
<accession>A0A2C9D0G4</accession>
<evidence type="ECO:0000313" key="3">
    <source>
        <dbReference type="Proteomes" id="UP000223606"/>
    </source>
</evidence>
<evidence type="ECO:0000313" key="2">
    <source>
        <dbReference type="EMBL" id="SON53812.1"/>
    </source>
</evidence>
<gene>
    <name evidence="2" type="ORF">HDIA_0271</name>
</gene>
<organism evidence="2 3">
    <name type="scientific">Hartmannibacter diazotrophicus</name>
    <dbReference type="NCBI Taxonomy" id="1482074"/>
    <lineage>
        <taxon>Bacteria</taxon>
        <taxon>Pseudomonadati</taxon>
        <taxon>Pseudomonadota</taxon>
        <taxon>Alphaproteobacteria</taxon>
        <taxon>Hyphomicrobiales</taxon>
        <taxon>Pleomorphomonadaceae</taxon>
        <taxon>Hartmannibacter</taxon>
    </lineage>
</organism>
<keyword evidence="1" id="KW-0472">Membrane</keyword>
<keyword evidence="1" id="KW-0812">Transmembrane</keyword>
<feature type="transmembrane region" description="Helical" evidence="1">
    <location>
        <begin position="190"/>
        <end position="212"/>
    </location>
</feature>
<dbReference type="Proteomes" id="UP000223606">
    <property type="component" value="Chromosome 1"/>
</dbReference>
<proteinExistence type="predicted"/>
<name>A0A2C9D0G4_9HYPH</name>
<feature type="transmembrane region" description="Helical" evidence="1">
    <location>
        <begin position="34"/>
        <end position="55"/>
    </location>
</feature>
<dbReference type="RefSeq" id="WP_157775139.1">
    <property type="nucleotide sequence ID" value="NZ_LT960614.1"/>
</dbReference>
<dbReference type="EMBL" id="LT960614">
    <property type="protein sequence ID" value="SON53812.1"/>
    <property type="molecule type" value="Genomic_DNA"/>
</dbReference>
<keyword evidence="1" id="KW-1133">Transmembrane helix</keyword>
<keyword evidence="3" id="KW-1185">Reference proteome</keyword>
<feature type="transmembrane region" description="Helical" evidence="1">
    <location>
        <begin position="12"/>
        <end position="28"/>
    </location>
</feature>
<dbReference type="AlphaFoldDB" id="A0A2C9D0G4"/>
<feature type="transmembrane region" description="Helical" evidence="1">
    <location>
        <begin position="110"/>
        <end position="130"/>
    </location>
</feature>
<evidence type="ECO:0000256" key="1">
    <source>
        <dbReference type="SAM" id="Phobius"/>
    </source>
</evidence>
<feature type="transmembrane region" description="Helical" evidence="1">
    <location>
        <begin position="76"/>
        <end position="98"/>
    </location>
</feature>
<dbReference type="Pfam" id="PF07077">
    <property type="entry name" value="DUF1345"/>
    <property type="match status" value="1"/>
</dbReference>
<reference evidence="3" key="1">
    <citation type="submission" date="2017-09" db="EMBL/GenBank/DDBJ databases">
        <title>Genome sequence of Nannocystis excedens DSM 71.</title>
        <authorList>
            <person name="Blom J."/>
        </authorList>
    </citation>
    <scope>NUCLEOTIDE SEQUENCE [LARGE SCALE GENOMIC DNA]</scope>
    <source>
        <strain evidence="3">type strain: E19</strain>
    </source>
</reference>
<dbReference type="KEGG" id="hdi:HDIA_0271"/>
<sequence length="215" mass="22759">MIPSYRLHKRLYASAVVGLVVAAFWSVFGDRLVGPLIGWNCAVLSYLALIGFRFAETDVDGIRRRAAIEDEGAMALLGLSIAAALASLGAIVMLLVGGKTGDSALKGVDMALAVATIFLSWAFVQAIFAIHYAHEYYAPAPNGEIAGGLEFPGGQNPDYLDFLYFSAVIGATAQTADVGMSSRRFRRLGLAHGTLAFVFNTTILALLVNIGASLL</sequence>
<dbReference type="InterPro" id="IPR009781">
    <property type="entry name" value="DUF1345"/>
</dbReference>